<organism evidence="2 3">
    <name type="scientific">Somion occarium</name>
    <dbReference type="NCBI Taxonomy" id="3059160"/>
    <lineage>
        <taxon>Eukaryota</taxon>
        <taxon>Fungi</taxon>
        <taxon>Dikarya</taxon>
        <taxon>Basidiomycota</taxon>
        <taxon>Agaricomycotina</taxon>
        <taxon>Agaricomycetes</taxon>
        <taxon>Polyporales</taxon>
        <taxon>Cerrenaceae</taxon>
        <taxon>Somion</taxon>
    </lineage>
</organism>
<name>A0ABP1DJK0_9APHY</name>
<keyword evidence="3" id="KW-1185">Reference proteome</keyword>
<protein>
    <submittedName>
        <fullName evidence="2">Uncharacterized protein</fullName>
    </submittedName>
</protein>
<evidence type="ECO:0000256" key="1">
    <source>
        <dbReference type="SAM" id="Phobius"/>
    </source>
</evidence>
<reference evidence="3" key="1">
    <citation type="submission" date="2024-04" db="EMBL/GenBank/DDBJ databases">
        <authorList>
            <person name="Shaw F."/>
            <person name="Minotto A."/>
        </authorList>
    </citation>
    <scope>NUCLEOTIDE SEQUENCE [LARGE SCALE GENOMIC DNA]</scope>
</reference>
<accession>A0ABP1DJK0</accession>
<keyword evidence="1" id="KW-1133">Transmembrane helix</keyword>
<keyword evidence="1" id="KW-0812">Transmembrane</keyword>
<dbReference type="Proteomes" id="UP001497453">
    <property type="component" value="Chromosome 4"/>
</dbReference>
<dbReference type="EMBL" id="OZ037947">
    <property type="protein sequence ID" value="CAL1707218.1"/>
    <property type="molecule type" value="Genomic_DNA"/>
</dbReference>
<evidence type="ECO:0000313" key="3">
    <source>
        <dbReference type="Proteomes" id="UP001497453"/>
    </source>
</evidence>
<keyword evidence="1" id="KW-0472">Membrane</keyword>
<proteinExistence type="predicted"/>
<evidence type="ECO:0000313" key="2">
    <source>
        <dbReference type="EMBL" id="CAL1707218.1"/>
    </source>
</evidence>
<gene>
    <name evidence="2" type="ORF">GFSPODELE1_LOCUS6261</name>
</gene>
<feature type="transmembrane region" description="Helical" evidence="1">
    <location>
        <begin position="217"/>
        <end position="238"/>
    </location>
</feature>
<sequence>MNRLLLRGHTSHPVHLLRFQHLAQAQAYAILISNSLVLEWQIVQSHGGTKSFKQGTDLTADDDFNKRLEIRFEQTGSPNPYYVAKSLNGTNLAVSVKDDGGLFLSQQDDRDVRQRFTIDCVSGCPGGGIGGGGLAADGCTIRSAFKSECVQVGNGSGAGKTGDRVFTTLCSGTDSQRFNFLTSPFAPSTLAVSGAVDSKLSSGSTLGDLNTLLRNSYIAIGLLIAVLIGLIVVALVMLSRGCLKGSGKGRYESVSTKNTY</sequence>